<keyword evidence="2" id="KW-1185">Reference proteome</keyword>
<proteinExistence type="predicted"/>
<sequence length="50" mass="5481">MSSLLEIHEDIPPKIKSTFGQSIINFCNILMGIGTLSLPLAFNYSGWIIG</sequence>
<accession>A0ACA9P8U1</accession>
<name>A0ACA9P8U1_9GLOM</name>
<feature type="non-terminal residue" evidence="1">
    <location>
        <position position="50"/>
    </location>
</feature>
<organism evidence="1 2">
    <name type="scientific">Dentiscutata heterogama</name>
    <dbReference type="NCBI Taxonomy" id="1316150"/>
    <lineage>
        <taxon>Eukaryota</taxon>
        <taxon>Fungi</taxon>
        <taxon>Fungi incertae sedis</taxon>
        <taxon>Mucoromycota</taxon>
        <taxon>Glomeromycotina</taxon>
        <taxon>Glomeromycetes</taxon>
        <taxon>Diversisporales</taxon>
        <taxon>Gigasporaceae</taxon>
        <taxon>Dentiscutata</taxon>
    </lineage>
</organism>
<evidence type="ECO:0000313" key="2">
    <source>
        <dbReference type="Proteomes" id="UP000789702"/>
    </source>
</evidence>
<reference evidence="1" key="1">
    <citation type="submission" date="2021-06" db="EMBL/GenBank/DDBJ databases">
        <authorList>
            <person name="Kallberg Y."/>
            <person name="Tangrot J."/>
            <person name="Rosling A."/>
        </authorList>
    </citation>
    <scope>NUCLEOTIDE SEQUENCE</scope>
    <source>
        <strain evidence="1">IL203A</strain>
    </source>
</reference>
<evidence type="ECO:0000313" key="1">
    <source>
        <dbReference type="EMBL" id="CAG8697967.1"/>
    </source>
</evidence>
<comment type="caution">
    <text evidence="1">The sequence shown here is derived from an EMBL/GenBank/DDBJ whole genome shotgun (WGS) entry which is preliminary data.</text>
</comment>
<dbReference type="EMBL" id="CAJVPU010025914">
    <property type="protein sequence ID" value="CAG8697967.1"/>
    <property type="molecule type" value="Genomic_DNA"/>
</dbReference>
<dbReference type="Proteomes" id="UP000789702">
    <property type="component" value="Unassembled WGS sequence"/>
</dbReference>
<gene>
    <name evidence="1" type="ORF">DHETER_LOCUS11608</name>
</gene>
<protein>
    <submittedName>
        <fullName evidence="1">915_t:CDS:1</fullName>
    </submittedName>
</protein>